<dbReference type="EMBL" id="JAHRIO010083602">
    <property type="protein sequence ID" value="MEQ2186350.1"/>
    <property type="molecule type" value="Genomic_DNA"/>
</dbReference>
<name>A0ABV0PS62_9TELE</name>
<evidence type="ECO:0000256" key="1">
    <source>
        <dbReference type="SAM" id="SignalP"/>
    </source>
</evidence>
<dbReference type="Proteomes" id="UP001476798">
    <property type="component" value="Unassembled WGS sequence"/>
</dbReference>
<keyword evidence="1" id="KW-0732">Signal</keyword>
<gene>
    <name evidence="2" type="ORF">GOODEAATRI_027600</name>
</gene>
<evidence type="ECO:0000313" key="2">
    <source>
        <dbReference type="EMBL" id="MEQ2186350.1"/>
    </source>
</evidence>
<sequence length="101" mass="11614">MESGLKCDQLAFFKAFLLLIMLCKEKCDFTVTAAYCNSRISPCSLLVKRSECLVNETVVILSCSSQVLPKHRRHSLLKWTENSSHDCYLSLYLKYLAVWTE</sequence>
<comment type="caution">
    <text evidence="2">The sequence shown here is derived from an EMBL/GenBank/DDBJ whole genome shotgun (WGS) entry which is preliminary data.</text>
</comment>
<protein>
    <recommendedName>
        <fullName evidence="4">Secreted protein</fullName>
    </recommendedName>
</protein>
<evidence type="ECO:0008006" key="4">
    <source>
        <dbReference type="Google" id="ProtNLM"/>
    </source>
</evidence>
<feature type="signal peptide" evidence="1">
    <location>
        <begin position="1"/>
        <end position="27"/>
    </location>
</feature>
<proteinExistence type="predicted"/>
<feature type="chain" id="PRO_5046592529" description="Secreted protein" evidence="1">
    <location>
        <begin position="28"/>
        <end position="101"/>
    </location>
</feature>
<keyword evidence="3" id="KW-1185">Reference proteome</keyword>
<evidence type="ECO:0000313" key="3">
    <source>
        <dbReference type="Proteomes" id="UP001476798"/>
    </source>
</evidence>
<organism evidence="2 3">
    <name type="scientific">Goodea atripinnis</name>
    <dbReference type="NCBI Taxonomy" id="208336"/>
    <lineage>
        <taxon>Eukaryota</taxon>
        <taxon>Metazoa</taxon>
        <taxon>Chordata</taxon>
        <taxon>Craniata</taxon>
        <taxon>Vertebrata</taxon>
        <taxon>Euteleostomi</taxon>
        <taxon>Actinopterygii</taxon>
        <taxon>Neopterygii</taxon>
        <taxon>Teleostei</taxon>
        <taxon>Neoteleostei</taxon>
        <taxon>Acanthomorphata</taxon>
        <taxon>Ovalentaria</taxon>
        <taxon>Atherinomorphae</taxon>
        <taxon>Cyprinodontiformes</taxon>
        <taxon>Goodeidae</taxon>
        <taxon>Goodea</taxon>
    </lineage>
</organism>
<accession>A0ABV0PS62</accession>
<reference evidence="2 3" key="1">
    <citation type="submission" date="2021-06" db="EMBL/GenBank/DDBJ databases">
        <authorList>
            <person name="Palmer J.M."/>
        </authorList>
    </citation>
    <scope>NUCLEOTIDE SEQUENCE [LARGE SCALE GENOMIC DNA]</scope>
    <source>
        <strain evidence="2 3">GA_2019</strain>
        <tissue evidence="2">Muscle</tissue>
    </source>
</reference>